<dbReference type="PANTHER" id="PTHR43852">
    <property type="entry name" value="NUCLEOTIDYLTRANSFERASE"/>
    <property type="match status" value="1"/>
</dbReference>
<dbReference type="EMBL" id="MZGT01000089">
    <property type="protein sequence ID" value="OPJ57655.1"/>
    <property type="molecule type" value="Genomic_DNA"/>
</dbReference>
<name>A0A1V4IDC7_9CLOT</name>
<proteinExistence type="predicted"/>
<dbReference type="PANTHER" id="PTHR43852:SF2">
    <property type="entry name" value="PROTEIN ADENYLYLTRANSFERASE MNTA"/>
    <property type="match status" value="1"/>
</dbReference>
<dbReference type="STRING" id="225345.CLCHR_43110"/>
<dbReference type="CDD" id="cd05403">
    <property type="entry name" value="NT_KNTase_like"/>
    <property type="match status" value="1"/>
</dbReference>
<dbReference type="InterPro" id="IPR052930">
    <property type="entry name" value="TA_antitoxin_MntA"/>
</dbReference>
<feature type="domain" description="Polymerase beta nucleotidyltransferase" evidence="1">
    <location>
        <begin position="31"/>
        <end position="111"/>
    </location>
</feature>
<comment type="caution">
    <text evidence="2">The sequence shown here is derived from an EMBL/GenBank/DDBJ whole genome shotgun (WGS) entry which is preliminary data.</text>
</comment>
<sequence length="144" mass="16463">MFNQDKMDSSKDKTLILSIVDSQGFKDLFINRGITNVIIFGSLANGDFTSESDVDIAIISGVPISFNDELILTQKLEELLDRDIDLIDINDENINNLIKISALNSKFIVLKDNLLDEAILFYDNLYKENEEFWRILDREVLGIE</sequence>
<dbReference type="Pfam" id="PF18765">
    <property type="entry name" value="Polbeta"/>
    <property type="match status" value="1"/>
</dbReference>
<accession>A0A1V4IDC7</accession>
<gene>
    <name evidence="2" type="ORF">CLCHR_43110</name>
</gene>
<evidence type="ECO:0000259" key="1">
    <source>
        <dbReference type="Pfam" id="PF18765"/>
    </source>
</evidence>
<keyword evidence="2" id="KW-0808">Transferase</keyword>
<dbReference type="AlphaFoldDB" id="A0A1V4IDC7"/>
<evidence type="ECO:0000313" key="2">
    <source>
        <dbReference type="EMBL" id="OPJ57655.1"/>
    </source>
</evidence>
<dbReference type="Proteomes" id="UP000191056">
    <property type="component" value="Unassembled WGS sequence"/>
</dbReference>
<protein>
    <submittedName>
        <fullName evidence="2">Nucleotidyltransferase domain protein</fullName>
    </submittedName>
</protein>
<organism evidence="2 3">
    <name type="scientific">Clostridium chromiireducens</name>
    <dbReference type="NCBI Taxonomy" id="225345"/>
    <lineage>
        <taxon>Bacteria</taxon>
        <taxon>Bacillati</taxon>
        <taxon>Bacillota</taxon>
        <taxon>Clostridia</taxon>
        <taxon>Eubacteriales</taxon>
        <taxon>Clostridiaceae</taxon>
        <taxon>Clostridium</taxon>
    </lineage>
</organism>
<keyword evidence="3" id="KW-1185">Reference proteome</keyword>
<reference evidence="2 3" key="1">
    <citation type="submission" date="2017-03" db="EMBL/GenBank/DDBJ databases">
        <title>Genome sequence of Clostridium chromiireducens DSM 23318.</title>
        <authorList>
            <person name="Poehlein A."/>
            <person name="Daniel R."/>
        </authorList>
    </citation>
    <scope>NUCLEOTIDE SEQUENCE [LARGE SCALE GENOMIC DNA]</scope>
    <source>
        <strain evidence="2 3">DSM 23318</strain>
    </source>
</reference>
<evidence type="ECO:0000313" key="3">
    <source>
        <dbReference type="Proteomes" id="UP000191056"/>
    </source>
</evidence>
<dbReference type="SUPFAM" id="SSF81301">
    <property type="entry name" value="Nucleotidyltransferase"/>
    <property type="match status" value="1"/>
</dbReference>
<dbReference type="RefSeq" id="WP_079441930.1">
    <property type="nucleotide sequence ID" value="NZ_MZGT01000089.1"/>
</dbReference>
<dbReference type="GO" id="GO:0016740">
    <property type="term" value="F:transferase activity"/>
    <property type="evidence" value="ECO:0007669"/>
    <property type="project" value="UniProtKB-KW"/>
</dbReference>
<dbReference type="Gene3D" id="3.30.460.10">
    <property type="entry name" value="Beta Polymerase, domain 2"/>
    <property type="match status" value="1"/>
</dbReference>
<dbReference type="InterPro" id="IPR041633">
    <property type="entry name" value="Polbeta"/>
</dbReference>
<dbReference type="OrthoDB" id="1911957at2"/>
<dbReference type="InterPro" id="IPR043519">
    <property type="entry name" value="NT_sf"/>
</dbReference>